<organism evidence="2 3">
    <name type="scientific">Micromonospora pattaloongensis</name>
    <dbReference type="NCBI Taxonomy" id="405436"/>
    <lineage>
        <taxon>Bacteria</taxon>
        <taxon>Bacillati</taxon>
        <taxon>Actinomycetota</taxon>
        <taxon>Actinomycetes</taxon>
        <taxon>Micromonosporales</taxon>
        <taxon>Micromonosporaceae</taxon>
        <taxon>Micromonospora</taxon>
    </lineage>
</organism>
<dbReference type="Pfam" id="PF05130">
    <property type="entry name" value="FlgN"/>
    <property type="match status" value="1"/>
</dbReference>
<dbReference type="OrthoDB" id="3268384at2"/>
<accession>A0A1H3MVT2</accession>
<evidence type="ECO:0000313" key="3">
    <source>
        <dbReference type="Proteomes" id="UP000242415"/>
    </source>
</evidence>
<proteinExistence type="predicted"/>
<dbReference type="InterPro" id="IPR007809">
    <property type="entry name" value="FlgN-like"/>
</dbReference>
<dbReference type="Gene3D" id="1.20.58.300">
    <property type="entry name" value="FlgN-like"/>
    <property type="match status" value="1"/>
</dbReference>
<name>A0A1H3MVT2_9ACTN</name>
<dbReference type="Proteomes" id="UP000242415">
    <property type="component" value="Unassembled WGS sequence"/>
</dbReference>
<evidence type="ECO:0000313" key="2">
    <source>
        <dbReference type="EMBL" id="SDY80817.1"/>
    </source>
</evidence>
<dbReference type="EMBL" id="FNPH01000003">
    <property type="protein sequence ID" value="SDY80817.1"/>
    <property type="molecule type" value="Genomic_DNA"/>
</dbReference>
<evidence type="ECO:0000256" key="1">
    <source>
        <dbReference type="ARBA" id="ARBA00022795"/>
    </source>
</evidence>
<dbReference type="GO" id="GO:0044780">
    <property type="term" value="P:bacterial-type flagellum assembly"/>
    <property type="evidence" value="ECO:0007669"/>
    <property type="project" value="InterPro"/>
</dbReference>
<keyword evidence="1" id="KW-1005">Bacterial flagellum biogenesis</keyword>
<dbReference type="RefSeq" id="WP_091555589.1">
    <property type="nucleotide sequence ID" value="NZ_FNPH01000003.1"/>
</dbReference>
<dbReference type="InterPro" id="IPR036679">
    <property type="entry name" value="FlgN-like_sf"/>
</dbReference>
<dbReference type="AlphaFoldDB" id="A0A1H3MVT2"/>
<keyword evidence="3" id="KW-1185">Reference proteome</keyword>
<dbReference type="SUPFAM" id="SSF140566">
    <property type="entry name" value="FlgN-like"/>
    <property type="match status" value="1"/>
</dbReference>
<protein>
    <submittedName>
        <fullName evidence="2">FlgN protein</fullName>
    </submittedName>
</protein>
<dbReference type="STRING" id="405436.SAMN05444365_103547"/>
<reference evidence="3" key="1">
    <citation type="submission" date="2016-10" db="EMBL/GenBank/DDBJ databases">
        <authorList>
            <person name="Varghese N."/>
            <person name="Submissions S."/>
        </authorList>
    </citation>
    <scope>NUCLEOTIDE SEQUENCE [LARGE SCALE GENOMIC DNA]</scope>
    <source>
        <strain evidence="3">DSM 45245</strain>
    </source>
</reference>
<gene>
    <name evidence="2" type="ORF">SAMN05444365_103547</name>
</gene>
<sequence>MSLTELSSVLWRTRELLELLLFKLEEEQLLLASGRSRWLAHATREVELVLDQIRQVEVLRATHAQAAALELGLDAYASLGQLADTAPMPWSEMLHQHRKAFLTLTAEISGLAETNRELITVGQRAVRETMLAVAGSVETYGPQGQTVPGARRAHLVDEAI</sequence>